<accession>A0A3P7PHK6</accession>
<evidence type="ECO:0000313" key="4">
    <source>
        <dbReference type="EMBL" id="VDN17636.1"/>
    </source>
</evidence>
<evidence type="ECO:0000256" key="1">
    <source>
        <dbReference type="ARBA" id="ARBA00022443"/>
    </source>
</evidence>
<dbReference type="SUPFAM" id="SSF50044">
    <property type="entry name" value="SH3-domain"/>
    <property type="match status" value="1"/>
</dbReference>
<name>A0A3P7PHK6_DIBLA</name>
<proteinExistence type="predicted"/>
<gene>
    <name evidence="4" type="ORF">DILT_LOCUS12981</name>
</gene>
<reference evidence="4 5" key="1">
    <citation type="submission" date="2018-11" db="EMBL/GenBank/DDBJ databases">
        <authorList>
            <consortium name="Pathogen Informatics"/>
        </authorList>
    </citation>
    <scope>NUCLEOTIDE SEQUENCE [LARGE SCALE GENOMIC DNA]</scope>
</reference>
<evidence type="ECO:0000256" key="2">
    <source>
        <dbReference type="PROSITE-ProRule" id="PRU00192"/>
    </source>
</evidence>
<evidence type="ECO:0000259" key="3">
    <source>
        <dbReference type="PROSITE" id="PS50002"/>
    </source>
</evidence>
<dbReference type="InterPro" id="IPR036028">
    <property type="entry name" value="SH3-like_dom_sf"/>
</dbReference>
<sequence length="42" mass="4763">MTMKAGEVVTNINKFHEDWWEGRIGDRFGMFPAAYVAEADTA</sequence>
<dbReference type="AlphaFoldDB" id="A0A3P7PHK6"/>
<dbReference type="PROSITE" id="PS50002">
    <property type="entry name" value="SH3"/>
    <property type="match status" value="1"/>
</dbReference>
<dbReference type="Gene3D" id="2.30.30.40">
    <property type="entry name" value="SH3 Domains"/>
    <property type="match status" value="1"/>
</dbReference>
<dbReference type="Proteomes" id="UP000281553">
    <property type="component" value="Unassembled WGS sequence"/>
</dbReference>
<feature type="domain" description="SH3" evidence="3">
    <location>
        <begin position="1"/>
        <end position="41"/>
    </location>
</feature>
<keyword evidence="5" id="KW-1185">Reference proteome</keyword>
<protein>
    <recommendedName>
        <fullName evidence="3">SH3 domain-containing protein</fullName>
    </recommendedName>
</protein>
<dbReference type="InterPro" id="IPR001452">
    <property type="entry name" value="SH3_domain"/>
</dbReference>
<dbReference type="PRINTS" id="PR01887">
    <property type="entry name" value="SPECTRNALPHA"/>
</dbReference>
<dbReference type="OrthoDB" id="10255964at2759"/>
<organism evidence="4 5">
    <name type="scientific">Dibothriocephalus latus</name>
    <name type="common">Fish tapeworm</name>
    <name type="synonym">Diphyllobothrium latum</name>
    <dbReference type="NCBI Taxonomy" id="60516"/>
    <lineage>
        <taxon>Eukaryota</taxon>
        <taxon>Metazoa</taxon>
        <taxon>Spiralia</taxon>
        <taxon>Lophotrochozoa</taxon>
        <taxon>Platyhelminthes</taxon>
        <taxon>Cestoda</taxon>
        <taxon>Eucestoda</taxon>
        <taxon>Diphyllobothriidea</taxon>
        <taxon>Diphyllobothriidae</taxon>
        <taxon>Dibothriocephalus</taxon>
    </lineage>
</organism>
<evidence type="ECO:0000313" key="5">
    <source>
        <dbReference type="Proteomes" id="UP000281553"/>
    </source>
</evidence>
<dbReference type="EMBL" id="UYRU01068393">
    <property type="protein sequence ID" value="VDN17636.1"/>
    <property type="molecule type" value="Genomic_DNA"/>
</dbReference>
<keyword evidence="1 2" id="KW-0728">SH3 domain</keyword>
<dbReference type="Pfam" id="PF00018">
    <property type="entry name" value="SH3_1"/>
    <property type="match status" value="1"/>
</dbReference>